<reference evidence="2 3" key="1">
    <citation type="submission" date="2020-08" db="EMBL/GenBank/DDBJ databases">
        <title>Genome sequence of Acidovorax monticola KACC 19171T.</title>
        <authorList>
            <person name="Hyun D.-W."/>
            <person name="Bae J.-W."/>
        </authorList>
    </citation>
    <scope>NUCLEOTIDE SEQUENCE [LARGE SCALE GENOMIC DNA]</scope>
    <source>
        <strain evidence="2 3">KACC 19171</strain>
    </source>
</reference>
<feature type="transmembrane region" description="Helical" evidence="1">
    <location>
        <begin position="31"/>
        <end position="50"/>
    </location>
</feature>
<dbReference type="Proteomes" id="UP000516057">
    <property type="component" value="Chromosome"/>
</dbReference>
<sequence>MHDSAGTLPLSPLHTSTVLILKEGQRPLLEFLRNLTPQVLLATTALLLWVRLDFRRIDLSNLPSTVAFFFCVGLFCLAFLANLNQFVDALLDNLGVYARFARRERMRGLDPRNAVFRTFRAMFRHRPTLLLDFLGTVIVANIGLLTVTVSALNAVRAALR</sequence>
<gene>
    <name evidence="2" type="ORF">H9L24_00185</name>
</gene>
<evidence type="ECO:0000313" key="3">
    <source>
        <dbReference type="Proteomes" id="UP000516057"/>
    </source>
</evidence>
<keyword evidence="1" id="KW-0812">Transmembrane</keyword>
<evidence type="ECO:0000313" key="2">
    <source>
        <dbReference type="EMBL" id="QNP59498.1"/>
    </source>
</evidence>
<accession>A0A7H0HG32</accession>
<dbReference type="EMBL" id="CP060790">
    <property type="protein sequence ID" value="QNP59498.1"/>
    <property type="molecule type" value="Genomic_DNA"/>
</dbReference>
<feature type="transmembrane region" description="Helical" evidence="1">
    <location>
        <begin position="62"/>
        <end position="81"/>
    </location>
</feature>
<evidence type="ECO:0008006" key="4">
    <source>
        <dbReference type="Google" id="ProtNLM"/>
    </source>
</evidence>
<dbReference type="RefSeq" id="WP_187736481.1">
    <property type="nucleotide sequence ID" value="NZ_CP060790.1"/>
</dbReference>
<feature type="transmembrane region" description="Helical" evidence="1">
    <location>
        <begin position="133"/>
        <end position="155"/>
    </location>
</feature>
<keyword evidence="1" id="KW-1133">Transmembrane helix</keyword>
<proteinExistence type="predicted"/>
<dbReference type="KEGG" id="amon:H9L24_00185"/>
<keyword evidence="1" id="KW-0472">Membrane</keyword>
<protein>
    <recommendedName>
        <fullName evidence="4">ABC transporter permease</fullName>
    </recommendedName>
</protein>
<dbReference type="AlphaFoldDB" id="A0A7H0HG32"/>
<name>A0A7H0HG32_9BURK</name>
<organism evidence="2 3">
    <name type="scientific">Paenacidovorax monticola</name>
    <dbReference type="NCBI Taxonomy" id="1926868"/>
    <lineage>
        <taxon>Bacteria</taxon>
        <taxon>Pseudomonadati</taxon>
        <taxon>Pseudomonadota</taxon>
        <taxon>Betaproteobacteria</taxon>
        <taxon>Burkholderiales</taxon>
        <taxon>Comamonadaceae</taxon>
        <taxon>Paenacidovorax</taxon>
    </lineage>
</organism>
<evidence type="ECO:0000256" key="1">
    <source>
        <dbReference type="SAM" id="Phobius"/>
    </source>
</evidence>
<keyword evidence="3" id="KW-1185">Reference proteome</keyword>